<keyword evidence="5" id="KW-1185">Reference proteome</keyword>
<protein>
    <recommendedName>
        <fullName evidence="2">Glutathione S-transferase C-terminal domain-containing protein homolog</fullName>
    </recommendedName>
</protein>
<dbReference type="CDD" id="cd02440">
    <property type="entry name" value="AdoMet_MTases"/>
    <property type="match status" value="1"/>
</dbReference>
<dbReference type="Proteomes" id="UP000037069">
    <property type="component" value="Unassembled WGS sequence"/>
</dbReference>
<evidence type="ECO:0000259" key="3">
    <source>
        <dbReference type="Pfam" id="PF13679"/>
    </source>
</evidence>
<dbReference type="AlphaFoldDB" id="A0A0L0BUE2"/>
<dbReference type="FunFam" id="3.40.50.150:FF:000623">
    <property type="entry name" value="Glutathione S-transferase C-terminal domain-containing protein homolog"/>
    <property type="match status" value="1"/>
</dbReference>
<evidence type="ECO:0000313" key="4">
    <source>
        <dbReference type="EMBL" id="KNC22824.1"/>
    </source>
</evidence>
<accession>A0A0L0BUE2</accession>
<dbReference type="SUPFAM" id="SSF47616">
    <property type="entry name" value="GST C-terminal domain-like"/>
    <property type="match status" value="1"/>
</dbReference>
<dbReference type="Pfam" id="PF13679">
    <property type="entry name" value="Methyltransf_32"/>
    <property type="match status" value="1"/>
</dbReference>
<dbReference type="Gene3D" id="3.40.50.150">
    <property type="entry name" value="Vaccinia Virus protein VP39"/>
    <property type="match status" value="1"/>
</dbReference>
<dbReference type="STRING" id="7375.A0A0L0BUE2"/>
<dbReference type="InterPro" id="IPR029063">
    <property type="entry name" value="SAM-dependent_MTases_sf"/>
</dbReference>
<evidence type="ECO:0000256" key="1">
    <source>
        <dbReference type="ARBA" id="ARBA00008797"/>
    </source>
</evidence>
<dbReference type="PANTHER" id="PTHR13369">
    <property type="match status" value="1"/>
</dbReference>
<gene>
    <name evidence="4" type="ORF">FF38_08063</name>
</gene>
<dbReference type="InterPro" id="IPR036282">
    <property type="entry name" value="Glutathione-S-Trfase_C_sf"/>
</dbReference>
<sequence>MDQLYIEIELSTVKHHETEIFTSVPSFVALYMYHYLDRPENIKLNFVCSTLSTERGKLKLRSESLRRELTEDRILCKDGSKLEAIKDLRLPVYAKEGDTFIAGMCAVCRELIARHPTAAHRKLLGFKESCLLAPSEASIWTRFCEVNIVQSLADLLQSIERSEAFSEMPVECARFERHMNEPVRMHNIYKLAREKANQEVVTSTGKVEKKRRNKIKIECTVPKESLAIDHTFAEGVDFTIADLILYPCMRVIYHCFPQMLQQFPLTNTWLNEIDNLDQRCLQVLNDLCHFPCVDNLVNGLAFKIPDCEASSLYKSDPKRYKPRNRIFTEQTEVENTLSKLETLKINFNSDCAITYGQCLIDWQAIEPAHAESSALPQERLLRKRQQLENLANAVASLAQPGQRIIDFCSGTGHLGILLALKLPQCEIILMENKAISLQRAKQRALDLKLANLRFYQCNIDYFEGDFNVGSSLHACGTATDIVLQQCRRSKADFVCCPCCYGSLQPMPHIKYPLSQKFRQVLSEKDFMYIAHTADQAHAMGTLNCRPETTLQGQLCMDIVDTDRKLQAEEAGYEVLLTRLKPEDCTPKNRLLVGRLRQECNNDDIRINTL</sequence>
<dbReference type="InterPro" id="IPR025714">
    <property type="entry name" value="Methyltranfer_dom"/>
</dbReference>
<proteinExistence type="inferred from homology"/>
<comment type="similarity">
    <text evidence="1">Belongs to the GSTCD family.</text>
</comment>
<dbReference type="OrthoDB" id="206598at2759"/>
<name>A0A0L0BUE2_LUCCU</name>
<reference evidence="4 5" key="1">
    <citation type="journal article" date="2015" name="Nat. Commun.">
        <title>Lucilia cuprina genome unlocks parasitic fly biology to underpin future interventions.</title>
        <authorList>
            <person name="Anstead C.A."/>
            <person name="Korhonen P.K."/>
            <person name="Young N.D."/>
            <person name="Hall R.S."/>
            <person name="Jex A.R."/>
            <person name="Murali S.C."/>
            <person name="Hughes D.S."/>
            <person name="Lee S.F."/>
            <person name="Perry T."/>
            <person name="Stroehlein A.J."/>
            <person name="Ansell B.R."/>
            <person name="Breugelmans B."/>
            <person name="Hofmann A."/>
            <person name="Qu J."/>
            <person name="Dugan S."/>
            <person name="Lee S.L."/>
            <person name="Chao H."/>
            <person name="Dinh H."/>
            <person name="Han Y."/>
            <person name="Doddapaneni H.V."/>
            <person name="Worley K.C."/>
            <person name="Muzny D.M."/>
            <person name="Ioannidis P."/>
            <person name="Waterhouse R.M."/>
            <person name="Zdobnov E.M."/>
            <person name="James P.J."/>
            <person name="Bagnall N.H."/>
            <person name="Kotze A.C."/>
            <person name="Gibbs R.A."/>
            <person name="Richards S."/>
            <person name="Batterham P."/>
            <person name="Gasser R.B."/>
        </authorList>
    </citation>
    <scope>NUCLEOTIDE SEQUENCE [LARGE SCALE GENOMIC DNA]</scope>
    <source>
        <strain evidence="4 5">LS</strain>
        <tissue evidence="4">Full body</tissue>
    </source>
</reference>
<dbReference type="PANTHER" id="PTHR13369:SF0">
    <property type="entry name" value="GLUTATHIONE S-TRANSFERASE C-TERMINAL DOMAIN-CONTAINING PROTEIN"/>
    <property type="match status" value="1"/>
</dbReference>
<dbReference type="GO" id="GO:0005737">
    <property type="term" value="C:cytoplasm"/>
    <property type="evidence" value="ECO:0007669"/>
    <property type="project" value="TreeGrafter"/>
</dbReference>
<comment type="caution">
    <text evidence="4">The sequence shown here is derived from an EMBL/GenBank/DDBJ whole genome shotgun (WGS) entry which is preliminary data.</text>
</comment>
<evidence type="ECO:0000256" key="2">
    <source>
        <dbReference type="ARBA" id="ARBA00073738"/>
    </source>
</evidence>
<dbReference type="SUPFAM" id="SSF53335">
    <property type="entry name" value="S-adenosyl-L-methionine-dependent methyltransferases"/>
    <property type="match status" value="1"/>
</dbReference>
<evidence type="ECO:0000313" key="5">
    <source>
        <dbReference type="Proteomes" id="UP000037069"/>
    </source>
</evidence>
<organism evidence="4 5">
    <name type="scientific">Lucilia cuprina</name>
    <name type="common">Green bottle fly</name>
    <name type="synonym">Australian sheep blowfly</name>
    <dbReference type="NCBI Taxonomy" id="7375"/>
    <lineage>
        <taxon>Eukaryota</taxon>
        <taxon>Metazoa</taxon>
        <taxon>Ecdysozoa</taxon>
        <taxon>Arthropoda</taxon>
        <taxon>Hexapoda</taxon>
        <taxon>Insecta</taxon>
        <taxon>Pterygota</taxon>
        <taxon>Neoptera</taxon>
        <taxon>Endopterygota</taxon>
        <taxon>Diptera</taxon>
        <taxon>Brachycera</taxon>
        <taxon>Muscomorpha</taxon>
        <taxon>Oestroidea</taxon>
        <taxon>Calliphoridae</taxon>
        <taxon>Luciliinae</taxon>
        <taxon>Lucilia</taxon>
    </lineage>
</organism>
<dbReference type="OMA" id="WTRFCEV"/>
<feature type="domain" description="Methyltransferase" evidence="3">
    <location>
        <begin position="382"/>
        <end position="504"/>
    </location>
</feature>
<dbReference type="EMBL" id="JRES01001454">
    <property type="protein sequence ID" value="KNC22824.1"/>
    <property type="molecule type" value="Genomic_DNA"/>
</dbReference>